<feature type="region of interest" description="Disordered" evidence="1">
    <location>
        <begin position="168"/>
        <end position="217"/>
    </location>
</feature>
<dbReference type="EMBL" id="NMUH01010669">
    <property type="protein sequence ID" value="MQM21157.1"/>
    <property type="molecule type" value="Genomic_DNA"/>
</dbReference>
<keyword evidence="3" id="KW-1185">Reference proteome</keyword>
<accession>A0A843XQG2</accession>
<feature type="compositionally biased region" description="Basic and acidic residues" evidence="1">
    <location>
        <begin position="168"/>
        <end position="178"/>
    </location>
</feature>
<evidence type="ECO:0000256" key="1">
    <source>
        <dbReference type="SAM" id="MobiDB-lite"/>
    </source>
</evidence>
<feature type="region of interest" description="Disordered" evidence="1">
    <location>
        <begin position="60"/>
        <end position="92"/>
    </location>
</feature>
<sequence>MREVVIVCLGPPSSYALEGAFGATSVLESRTLEFRGKWWLDGGVESFAELSWLVWDTEDGRSSTRCRPDMAPRRRRQAKELMEKQGESDMPAQGQVQEDVAAGGQPPVPPPVVPEQHANPQVEQPVVQQHFWVSGSVGGDRENRVLGLAEGQVLGVVTVGIRARDMAPRRRRQARELMEQQGESDMPVQGQVQEDVSVEESVAQPHGAAATAVASGQ</sequence>
<dbReference type="Proteomes" id="UP000652761">
    <property type="component" value="Unassembled WGS sequence"/>
</dbReference>
<proteinExistence type="predicted"/>
<evidence type="ECO:0000313" key="3">
    <source>
        <dbReference type="Proteomes" id="UP000652761"/>
    </source>
</evidence>
<gene>
    <name evidence="2" type="ORF">Taro_054191</name>
</gene>
<feature type="compositionally biased region" description="Basic and acidic residues" evidence="1">
    <location>
        <begin position="60"/>
        <end position="87"/>
    </location>
</feature>
<feature type="compositionally biased region" description="Low complexity" evidence="1">
    <location>
        <begin position="188"/>
        <end position="202"/>
    </location>
</feature>
<organism evidence="2 3">
    <name type="scientific">Colocasia esculenta</name>
    <name type="common">Wild taro</name>
    <name type="synonym">Arum esculentum</name>
    <dbReference type="NCBI Taxonomy" id="4460"/>
    <lineage>
        <taxon>Eukaryota</taxon>
        <taxon>Viridiplantae</taxon>
        <taxon>Streptophyta</taxon>
        <taxon>Embryophyta</taxon>
        <taxon>Tracheophyta</taxon>
        <taxon>Spermatophyta</taxon>
        <taxon>Magnoliopsida</taxon>
        <taxon>Liliopsida</taxon>
        <taxon>Araceae</taxon>
        <taxon>Aroideae</taxon>
        <taxon>Colocasieae</taxon>
        <taxon>Colocasia</taxon>
    </lineage>
</organism>
<protein>
    <submittedName>
        <fullName evidence="2">Uncharacterized protein</fullName>
    </submittedName>
</protein>
<evidence type="ECO:0000313" key="2">
    <source>
        <dbReference type="EMBL" id="MQM21157.1"/>
    </source>
</evidence>
<comment type="caution">
    <text evidence="2">The sequence shown here is derived from an EMBL/GenBank/DDBJ whole genome shotgun (WGS) entry which is preliminary data.</text>
</comment>
<dbReference type="AlphaFoldDB" id="A0A843XQG2"/>
<name>A0A843XQG2_COLES</name>
<feature type="region of interest" description="Disordered" evidence="1">
    <location>
        <begin position="100"/>
        <end position="119"/>
    </location>
</feature>
<reference evidence="2" key="1">
    <citation type="submission" date="2017-07" db="EMBL/GenBank/DDBJ databases">
        <title>Taro Niue Genome Assembly and Annotation.</title>
        <authorList>
            <person name="Atibalentja N."/>
            <person name="Keating K."/>
            <person name="Fields C.J."/>
        </authorList>
    </citation>
    <scope>NUCLEOTIDE SEQUENCE</scope>
    <source>
        <strain evidence="2">Niue_2</strain>
        <tissue evidence="2">Leaf</tissue>
    </source>
</reference>